<dbReference type="CDD" id="cd10428">
    <property type="entry name" value="LFG_like"/>
    <property type="match status" value="1"/>
</dbReference>
<dbReference type="EMBL" id="HBFM01032834">
    <property type="protein sequence ID" value="CAD8791846.1"/>
    <property type="molecule type" value="Transcribed_RNA"/>
</dbReference>
<accession>A0A7S0VKD8</accession>
<dbReference type="GO" id="GO:0016020">
    <property type="term" value="C:membrane"/>
    <property type="evidence" value="ECO:0007669"/>
    <property type="project" value="UniProtKB-SubCell"/>
</dbReference>
<dbReference type="PANTHER" id="PTHR23291">
    <property type="entry name" value="BAX INHIBITOR-RELATED"/>
    <property type="match status" value="1"/>
</dbReference>
<feature type="transmembrane region" description="Helical" evidence="5">
    <location>
        <begin position="41"/>
        <end position="61"/>
    </location>
</feature>
<sequence>MLSYNPLPTDVECGCEDQEFKSENVYDVARSKLRQGFIKKIFGILTAQLAVTAAVTIFFINSQNAVRYVANNPWTLLTSFGASFGILLALIFSETLRRHHPWNTLALSAFTIAESVLVAFTCSVYDHRIVLMAVALTGAVVVALTIFAMQTKVDFTRSYGFLTSLLMVVVVGSLMQMFLQLRWLHFLIVSVSVILFSVYLVFDIQLIVDGGKYSISPDEYVFAAINIYLDIINLFLSILQILNDFNKN</sequence>
<organism evidence="6">
    <name type="scientific">Polytomella parva</name>
    <dbReference type="NCBI Taxonomy" id="51329"/>
    <lineage>
        <taxon>Eukaryota</taxon>
        <taxon>Viridiplantae</taxon>
        <taxon>Chlorophyta</taxon>
        <taxon>core chlorophytes</taxon>
        <taxon>Chlorophyceae</taxon>
        <taxon>CS clade</taxon>
        <taxon>Chlamydomonadales</taxon>
        <taxon>Chlamydomonadaceae</taxon>
        <taxon>Polytomella</taxon>
    </lineage>
</organism>
<feature type="transmembrane region" description="Helical" evidence="5">
    <location>
        <begin position="220"/>
        <end position="242"/>
    </location>
</feature>
<feature type="transmembrane region" description="Helical" evidence="5">
    <location>
        <begin position="185"/>
        <end position="208"/>
    </location>
</feature>
<dbReference type="InterPro" id="IPR006214">
    <property type="entry name" value="Bax_inhibitor_1-related"/>
</dbReference>
<proteinExistence type="inferred from homology"/>
<keyword evidence="2 5" id="KW-0812">Transmembrane</keyword>
<evidence type="ECO:0000256" key="5">
    <source>
        <dbReference type="RuleBase" id="RU004379"/>
    </source>
</evidence>
<feature type="transmembrane region" description="Helical" evidence="5">
    <location>
        <begin position="73"/>
        <end position="92"/>
    </location>
</feature>
<dbReference type="PANTHER" id="PTHR23291:SF47">
    <property type="entry name" value="TRANSMEMBRANE BAX INHIBITOR MOTIF CONTAINING 7"/>
    <property type="match status" value="1"/>
</dbReference>
<feature type="transmembrane region" description="Helical" evidence="5">
    <location>
        <begin position="104"/>
        <end position="123"/>
    </location>
</feature>
<comment type="subcellular location">
    <subcellularLocation>
        <location evidence="1">Membrane</location>
        <topology evidence="1">Multi-pass membrane protein</topology>
    </subcellularLocation>
</comment>
<gene>
    <name evidence="6" type="ORF">PPAR00522_LOCUS21488</name>
</gene>
<comment type="similarity">
    <text evidence="5">Belongs to the BI1 family.</text>
</comment>
<protein>
    <submittedName>
        <fullName evidence="6">Uncharacterized protein</fullName>
    </submittedName>
</protein>
<evidence type="ECO:0000313" key="6">
    <source>
        <dbReference type="EMBL" id="CAD8791846.1"/>
    </source>
</evidence>
<feature type="transmembrane region" description="Helical" evidence="5">
    <location>
        <begin position="129"/>
        <end position="147"/>
    </location>
</feature>
<evidence type="ECO:0000256" key="4">
    <source>
        <dbReference type="ARBA" id="ARBA00023136"/>
    </source>
</evidence>
<name>A0A7S0VKD8_9CHLO</name>
<dbReference type="Pfam" id="PF01027">
    <property type="entry name" value="Bax1-I"/>
    <property type="match status" value="1"/>
</dbReference>
<evidence type="ECO:0000256" key="1">
    <source>
        <dbReference type="ARBA" id="ARBA00004141"/>
    </source>
</evidence>
<evidence type="ECO:0000256" key="2">
    <source>
        <dbReference type="ARBA" id="ARBA00022692"/>
    </source>
</evidence>
<feature type="transmembrane region" description="Helical" evidence="5">
    <location>
        <begin position="159"/>
        <end position="179"/>
    </location>
</feature>
<keyword evidence="4 5" id="KW-0472">Membrane</keyword>
<keyword evidence="3 5" id="KW-1133">Transmembrane helix</keyword>
<reference evidence="6" key="1">
    <citation type="submission" date="2021-01" db="EMBL/GenBank/DDBJ databases">
        <authorList>
            <person name="Corre E."/>
            <person name="Pelletier E."/>
            <person name="Niang G."/>
            <person name="Scheremetjew M."/>
            <person name="Finn R."/>
            <person name="Kale V."/>
            <person name="Holt S."/>
            <person name="Cochrane G."/>
            <person name="Meng A."/>
            <person name="Brown T."/>
            <person name="Cohen L."/>
        </authorList>
    </citation>
    <scope>NUCLEOTIDE SEQUENCE</scope>
    <source>
        <strain evidence="6">SAG 63-3</strain>
    </source>
</reference>
<evidence type="ECO:0000256" key="3">
    <source>
        <dbReference type="ARBA" id="ARBA00022989"/>
    </source>
</evidence>
<dbReference type="AlphaFoldDB" id="A0A7S0VKD8"/>